<dbReference type="AlphaFoldDB" id="A0AA35KIF6"/>
<organism evidence="2 3">
    <name type="scientific">Podarcis lilfordi</name>
    <name type="common">Lilford's wall lizard</name>
    <dbReference type="NCBI Taxonomy" id="74358"/>
    <lineage>
        <taxon>Eukaryota</taxon>
        <taxon>Metazoa</taxon>
        <taxon>Chordata</taxon>
        <taxon>Craniata</taxon>
        <taxon>Vertebrata</taxon>
        <taxon>Euteleostomi</taxon>
        <taxon>Lepidosauria</taxon>
        <taxon>Squamata</taxon>
        <taxon>Bifurcata</taxon>
        <taxon>Unidentata</taxon>
        <taxon>Episquamata</taxon>
        <taxon>Laterata</taxon>
        <taxon>Lacertibaenia</taxon>
        <taxon>Lacertidae</taxon>
        <taxon>Podarcis</taxon>
    </lineage>
</organism>
<sequence>MVEKARRIRPEGSTAQFSRRRESPNDDSLFPPSPSPSQRLTVTIAKLTVCNADRSKRALKKALWSKELQKIQTGDEIHKVPGNTLEKQLLHIPKPNLVATGSVMEEVCDIMQTEVVCPSGTDPWAASMDFDCKLKSPDNSQDIGEKETFKIVCGDWNHSKENTAFLPAIQAIREGFRFNIVELWKRRHSACFRKTLLTRHQILSDIAKVVENEEHFFKMCHRRGLLRVFPFDISLSLKKEPYILHQFIYFCFLSRLLPLTTPLRTRAVGRLSGESWLIGRGGLWETSIENLVLFLHKL</sequence>
<proteinExistence type="predicted"/>
<reference evidence="2" key="1">
    <citation type="submission" date="2022-12" db="EMBL/GenBank/DDBJ databases">
        <authorList>
            <person name="Alioto T."/>
            <person name="Alioto T."/>
            <person name="Gomez Garrido J."/>
        </authorList>
    </citation>
    <scope>NUCLEOTIDE SEQUENCE</scope>
</reference>
<evidence type="ECO:0000313" key="3">
    <source>
        <dbReference type="Proteomes" id="UP001178461"/>
    </source>
</evidence>
<gene>
    <name evidence="2" type="ORF">PODLI_1B017845</name>
</gene>
<dbReference type="Proteomes" id="UP001178461">
    <property type="component" value="Chromosome 7"/>
</dbReference>
<dbReference type="EMBL" id="OX395132">
    <property type="protein sequence ID" value="CAI5778911.1"/>
    <property type="molecule type" value="Genomic_DNA"/>
</dbReference>
<keyword evidence="3" id="KW-1185">Reference proteome</keyword>
<name>A0AA35KIF6_9SAUR</name>
<feature type="region of interest" description="Disordered" evidence="1">
    <location>
        <begin position="1"/>
        <end position="37"/>
    </location>
</feature>
<feature type="compositionally biased region" description="Basic and acidic residues" evidence="1">
    <location>
        <begin position="1"/>
        <end position="10"/>
    </location>
</feature>
<protein>
    <submittedName>
        <fullName evidence="2">Uncharacterized protein</fullName>
    </submittedName>
</protein>
<evidence type="ECO:0000256" key="1">
    <source>
        <dbReference type="SAM" id="MobiDB-lite"/>
    </source>
</evidence>
<evidence type="ECO:0000313" key="2">
    <source>
        <dbReference type="EMBL" id="CAI5778911.1"/>
    </source>
</evidence>
<accession>A0AA35KIF6</accession>